<dbReference type="Gene3D" id="1.10.10.1150">
    <property type="entry name" value="Coenzyme PQQ synthesis protein D (PqqD)"/>
    <property type="match status" value="1"/>
</dbReference>
<proteinExistence type="predicted"/>
<accession>A0AAE4JZK4</accession>
<dbReference type="Proteomes" id="UP001268256">
    <property type="component" value="Unassembled WGS sequence"/>
</dbReference>
<organism evidence="1 2">
    <name type="scientific">Pseudocalidococcus azoricus BACA0444</name>
    <dbReference type="NCBI Taxonomy" id="2918990"/>
    <lineage>
        <taxon>Bacteria</taxon>
        <taxon>Bacillati</taxon>
        <taxon>Cyanobacteriota</taxon>
        <taxon>Cyanophyceae</taxon>
        <taxon>Acaryochloridales</taxon>
        <taxon>Thermosynechococcaceae</taxon>
        <taxon>Pseudocalidococcus</taxon>
        <taxon>Pseudocalidococcus azoricus</taxon>
    </lineage>
</organism>
<dbReference type="Pfam" id="PF05402">
    <property type="entry name" value="PqqD"/>
    <property type="match status" value="1"/>
</dbReference>
<dbReference type="EMBL" id="JAVMIP010000024">
    <property type="protein sequence ID" value="MDS3862229.1"/>
    <property type="molecule type" value="Genomic_DNA"/>
</dbReference>
<sequence length="142" mass="15942">MSILLKQLKSNQAEIAAQVLDGELIIINLSDGVYYSMDAIGADVWVLLEQGYSLSEISQTLSVAYNIPQNTIEDDLQDLGQQLISENLVRVSEQDLTTQSSLPQLETIRDSYRSPILNIYRDMADMLALDPPMPDLKEVPWK</sequence>
<protein>
    <submittedName>
        <fullName evidence="1">PqqD family protein</fullName>
    </submittedName>
</protein>
<gene>
    <name evidence="1" type="ORF">RIF25_15615</name>
</gene>
<evidence type="ECO:0000313" key="1">
    <source>
        <dbReference type="EMBL" id="MDS3862229.1"/>
    </source>
</evidence>
<evidence type="ECO:0000313" key="2">
    <source>
        <dbReference type="Proteomes" id="UP001268256"/>
    </source>
</evidence>
<keyword evidence="2" id="KW-1185">Reference proteome</keyword>
<reference evidence="2" key="1">
    <citation type="submission" date="2023-07" db="EMBL/GenBank/DDBJ databases">
        <authorList>
            <person name="Luz R."/>
            <person name="Cordeiro R."/>
            <person name="Fonseca A."/>
            <person name="Goncalves V."/>
        </authorList>
    </citation>
    <scope>NUCLEOTIDE SEQUENCE [LARGE SCALE GENOMIC DNA]</scope>
    <source>
        <strain evidence="2">BACA0444</strain>
    </source>
</reference>
<name>A0AAE4JZK4_9CYAN</name>
<dbReference type="AlphaFoldDB" id="A0AAE4JZK4"/>
<dbReference type="RefSeq" id="WP_322879439.1">
    <property type="nucleotide sequence ID" value="NZ_JAVMIP010000024.1"/>
</dbReference>
<comment type="caution">
    <text evidence="1">The sequence shown here is derived from an EMBL/GenBank/DDBJ whole genome shotgun (WGS) entry which is preliminary data.</text>
</comment>
<dbReference type="InterPro" id="IPR008792">
    <property type="entry name" value="PQQD"/>
</dbReference>
<dbReference type="InterPro" id="IPR041881">
    <property type="entry name" value="PqqD_sf"/>
</dbReference>